<dbReference type="Proteomes" id="UP000177871">
    <property type="component" value="Unassembled WGS sequence"/>
</dbReference>
<evidence type="ECO:0000313" key="1">
    <source>
        <dbReference type="EMBL" id="OGG19409.1"/>
    </source>
</evidence>
<proteinExistence type="predicted"/>
<name>A0A1F6A3Z6_9BACT</name>
<protein>
    <submittedName>
        <fullName evidence="1">Uncharacterized protein</fullName>
    </submittedName>
</protein>
<dbReference type="EMBL" id="MFJK01000007">
    <property type="protein sequence ID" value="OGG19409.1"/>
    <property type="molecule type" value="Genomic_DNA"/>
</dbReference>
<dbReference type="STRING" id="1798381.A2721_02685"/>
<sequence length="94" mass="10815">MTCKIEYDNFWHPEGGLLPKFRFPRELSQGEKKWELSSDAQSPLEIISLAPGEGFNVSQLYPDSRNDVTTHYPKGQKLKIWQDDFGRKSTIIAT</sequence>
<organism evidence="1 2">
    <name type="scientific">Candidatus Gottesmanbacteria bacterium RIFCSPHIGHO2_01_FULL_47_48</name>
    <dbReference type="NCBI Taxonomy" id="1798381"/>
    <lineage>
        <taxon>Bacteria</taxon>
        <taxon>Candidatus Gottesmaniibacteriota</taxon>
    </lineage>
</organism>
<reference evidence="1 2" key="1">
    <citation type="journal article" date="2016" name="Nat. Commun.">
        <title>Thousands of microbial genomes shed light on interconnected biogeochemical processes in an aquifer system.</title>
        <authorList>
            <person name="Anantharaman K."/>
            <person name="Brown C.T."/>
            <person name="Hug L.A."/>
            <person name="Sharon I."/>
            <person name="Castelle C.J."/>
            <person name="Probst A.J."/>
            <person name="Thomas B.C."/>
            <person name="Singh A."/>
            <person name="Wilkins M.J."/>
            <person name="Karaoz U."/>
            <person name="Brodie E.L."/>
            <person name="Williams K.H."/>
            <person name="Hubbard S.S."/>
            <person name="Banfield J.F."/>
        </authorList>
    </citation>
    <scope>NUCLEOTIDE SEQUENCE [LARGE SCALE GENOMIC DNA]</scope>
</reference>
<comment type="caution">
    <text evidence="1">The sequence shown here is derived from an EMBL/GenBank/DDBJ whole genome shotgun (WGS) entry which is preliminary data.</text>
</comment>
<dbReference type="AlphaFoldDB" id="A0A1F6A3Z6"/>
<gene>
    <name evidence="1" type="ORF">A2721_02685</name>
</gene>
<evidence type="ECO:0000313" key="2">
    <source>
        <dbReference type="Proteomes" id="UP000177871"/>
    </source>
</evidence>
<accession>A0A1F6A3Z6</accession>